<accession>A0ABV3GSE3</accession>
<feature type="domain" description="ATPase BadF/BadG/BcrA/BcrD type" evidence="1">
    <location>
        <begin position="5"/>
        <end position="299"/>
    </location>
</feature>
<comment type="caution">
    <text evidence="2">The sequence shown here is derived from an EMBL/GenBank/DDBJ whole genome shotgun (WGS) entry which is preliminary data.</text>
</comment>
<evidence type="ECO:0000259" key="1">
    <source>
        <dbReference type="Pfam" id="PF01869"/>
    </source>
</evidence>
<dbReference type="PANTHER" id="PTHR43190">
    <property type="entry name" value="N-ACETYL-D-GLUCOSAMINE KINASE"/>
    <property type="match status" value="1"/>
</dbReference>
<dbReference type="Proteomes" id="UP001551675">
    <property type="component" value="Unassembled WGS sequence"/>
</dbReference>
<dbReference type="InterPro" id="IPR052519">
    <property type="entry name" value="Euk-type_GlcNAc_Kinase"/>
</dbReference>
<protein>
    <submittedName>
        <fullName evidence="2">BadF/BadG/BcrA/BcrD ATPase family protein</fullName>
    </submittedName>
</protein>
<dbReference type="Gene3D" id="3.30.420.40">
    <property type="match status" value="2"/>
</dbReference>
<reference evidence="2 3" key="1">
    <citation type="submission" date="2024-06" db="EMBL/GenBank/DDBJ databases">
        <title>The Natural Products Discovery Center: Release of the First 8490 Sequenced Strains for Exploring Actinobacteria Biosynthetic Diversity.</title>
        <authorList>
            <person name="Kalkreuter E."/>
            <person name="Kautsar S.A."/>
            <person name="Yang D."/>
            <person name="Bader C.D."/>
            <person name="Teijaro C.N."/>
            <person name="Fluegel L."/>
            <person name="Davis C.M."/>
            <person name="Simpson J.R."/>
            <person name="Lauterbach L."/>
            <person name="Steele A.D."/>
            <person name="Gui C."/>
            <person name="Meng S."/>
            <person name="Li G."/>
            <person name="Viehrig K."/>
            <person name="Ye F."/>
            <person name="Su P."/>
            <person name="Kiefer A.F."/>
            <person name="Nichols A."/>
            <person name="Cepeda A.J."/>
            <person name="Yan W."/>
            <person name="Fan B."/>
            <person name="Jiang Y."/>
            <person name="Adhikari A."/>
            <person name="Zheng C.-J."/>
            <person name="Schuster L."/>
            <person name="Cowan T.M."/>
            <person name="Smanski M.J."/>
            <person name="Chevrette M.G."/>
            <person name="De Carvalho L.P.S."/>
            <person name="Shen B."/>
        </authorList>
    </citation>
    <scope>NUCLEOTIDE SEQUENCE [LARGE SCALE GENOMIC DNA]</scope>
    <source>
        <strain evidence="2 3">NPDC050100</strain>
    </source>
</reference>
<name>A0ABV3GSE3_MICGL</name>
<dbReference type="SUPFAM" id="SSF53067">
    <property type="entry name" value="Actin-like ATPase domain"/>
    <property type="match status" value="2"/>
</dbReference>
<proteinExistence type="predicted"/>
<gene>
    <name evidence="2" type="ORF">AB0I59_38690</name>
</gene>
<organism evidence="2 3">
    <name type="scientific">Microtetraspora glauca</name>
    <dbReference type="NCBI Taxonomy" id="1996"/>
    <lineage>
        <taxon>Bacteria</taxon>
        <taxon>Bacillati</taxon>
        <taxon>Actinomycetota</taxon>
        <taxon>Actinomycetes</taxon>
        <taxon>Streptosporangiales</taxon>
        <taxon>Streptosporangiaceae</taxon>
        <taxon>Microtetraspora</taxon>
    </lineage>
</organism>
<dbReference type="RefSeq" id="WP_358141326.1">
    <property type="nucleotide sequence ID" value="NZ_JBFALK010000032.1"/>
</dbReference>
<evidence type="ECO:0000313" key="3">
    <source>
        <dbReference type="Proteomes" id="UP001551675"/>
    </source>
</evidence>
<sequence length="337" mass="33229">MSLVLGVDAGGTSSRTVLSTIGGAVVGRGKAGGGNPMALGPADAFAHVGASVRQALSAADPEEVKAVIVGMAGSGLLRESSALAAFERAFADTGLACTPRVVGDVVVAFAAGSPSPSGTVLISGTGAIAAKIIAHAPVALADGFGWQLGDEGSAFWLGRAAARAAIRELARATGRAGAPRVPGAPRAPRIVGGLTDLVVRHLLPGDADLDGGCVDRLATAVQGGPPLALAELAPLVSRAAIDGDPRALGIVEEAARCLARSALEVHHPGDGTPVVLGGSVLTSKGPVQDAVRDLLQPEVPVAVAGDGAGAAAWLALRELVPPAEAARLHARLASTGR</sequence>
<dbReference type="EMBL" id="JBFALK010000032">
    <property type="protein sequence ID" value="MEV0974556.1"/>
    <property type="molecule type" value="Genomic_DNA"/>
</dbReference>
<dbReference type="InterPro" id="IPR002731">
    <property type="entry name" value="ATPase_BadF"/>
</dbReference>
<keyword evidence="3" id="KW-1185">Reference proteome</keyword>
<dbReference type="PANTHER" id="PTHR43190:SF3">
    <property type="entry name" value="N-ACETYL-D-GLUCOSAMINE KINASE"/>
    <property type="match status" value="1"/>
</dbReference>
<dbReference type="InterPro" id="IPR043129">
    <property type="entry name" value="ATPase_NBD"/>
</dbReference>
<evidence type="ECO:0000313" key="2">
    <source>
        <dbReference type="EMBL" id="MEV0974556.1"/>
    </source>
</evidence>
<dbReference type="Pfam" id="PF01869">
    <property type="entry name" value="BcrAD_BadFG"/>
    <property type="match status" value="1"/>
</dbReference>